<evidence type="ECO:0000313" key="2">
    <source>
        <dbReference type="Proteomes" id="UP000266673"/>
    </source>
</evidence>
<comment type="caution">
    <text evidence="1">The sequence shown here is derived from an EMBL/GenBank/DDBJ whole genome shotgun (WGS) entry which is preliminary data.</text>
</comment>
<dbReference type="STRING" id="44941.A0A397W2K9"/>
<proteinExistence type="predicted"/>
<evidence type="ECO:0000313" key="1">
    <source>
        <dbReference type="EMBL" id="RIB28970.1"/>
    </source>
</evidence>
<dbReference type="OrthoDB" id="1935146at2759"/>
<keyword evidence="2" id="KW-1185">Reference proteome</keyword>
<protein>
    <submittedName>
        <fullName evidence="1">Uncharacterized protein</fullName>
    </submittedName>
</protein>
<name>A0A397W2K9_9GLOM</name>
<sequence>MNRLMIYSKEIDDNLGGASIRNKAEETDDAHNQIAEDISALQDSDDEKVCASVQSKSMLKKNEDEDIISSDQYEKRLGQQSEKLYPTPNWVTAL</sequence>
<dbReference type="Proteomes" id="UP000266673">
    <property type="component" value="Unassembled WGS sequence"/>
</dbReference>
<reference evidence="1 2" key="1">
    <citation type="submission" date="2018-06" db="EMBL/GenBank/DDBJ databases">
        <title>Comparative genomics reveals the genomic features of Rhizophagus irregularis, R. cerebriforme, R. diaphanum and Gigaspora rosea, and their symbiotic lifestyle signature.</title>
        <authorList>
            <person name="Morin E."/>
            <person name="San Clemente H."/>
            <person name="Chen E.C.H."/>
            <person name="De La Providencia I."/>
            <person name="Hainaut M."/>
            <person name="Kuo A."/>
            <person name="Kohler A."/>
            <person name="Murat C."/>
            <person name="Tang N."/>
            <person name="Roy S."/>
            <person name="Loubradou J."/>
            <person name="Henrissat B."/>
            <person name="Grigoriev I.V."/>
            <person name="Corradi N."/>
            <person name="Roux C."/>
            <person name="Martin F.M."/>
        </authorList>
    </citation>
    <scope>NUCLEOTIDE SEQUENCE [LARGE SCALE GENOMIC DNA]</scope>
    <source>
        <strain evidence="1 2">DAOM 194757</strain>
    </source>
</reference>
<organism evidence="1 2">
    <name type="scientific">Gigaspora rosea</name>
    <dbReference type="NCBI Taxonomy" id="44941"/>
    <lineage>
        <taxon>Eukaryota</taxon>
        <taxon>Fungi</taxon>
        <taxon>Fungi incertae sedis</taxon>
        <taxon>Mucoromycota</taxon>
        <taxon>Glomeromycotina</taxon>
        <taxon>Glomeromycetes</taxon>
        <taxon>Diversisporales</taxon>
        <taxon>Gigasporaceae</taxon>
        <taxon>Gigaspora</taxon>
    </lineage>
</organism>
<dbReference type="AlphaFoldDB" id="A0A397W2K9"/>
<accession>A0A397W2K9</accession>
<dbReference type="EMBL" id="QKWP01000050">
    <property type="protein sequence ID" value="RIB28970.1"/>
    <property type="molecule type" value="Genomic_DNA"/>
</dbReference>
<gene>
    <name evidence="1" type="ORF">C2G38_2156544</name>
</gene>